<evidence type="ECO:0000256" key="3">
    <source>
        <dbReference type="ARBA" id="ARBA00023163"/>
    </source>
</evidence>
<dbReference type="Pfam" id="PF00392">
    <property type="entry name" value="GntR"/>
    <property type="match status" value="1"/>
</dbReference>
<accession>X7F9H8</accession>
<keyword evidence="6" id="KW-1185">Reference proteome</keyword>
<dbReference type="InterPro" id="IPR011711">
    <property type="entry name" value="GntR_C"/>
</dbReference>
<dbReference type="GO" id="GO:0003700">
    <property type="term" value="F:DNA-binding transcription factor activity"/>
    <property type="evidence" value="ECO:0007669"/>
    <property type="project" value="InterPro"/>
</dbReference>
<dbReference type="PANTHER" id="PTHR43537:SF50">
    <property type="entry name" value="TRANSCRIPTIONAL REGULATORY PROTEIN"/>
    <property type="match status" value="1"/>
</dbReference>
<gene>
    <name evidence="5" type="ORF">RISW2_01550</name>
</gene>
<dbReference type="Pfam" id="PF07729">
    <property type="entry name" value="FCD"/>
    <property type="match status" value="1"/>
</dbReference>
<comment type="caution">
    <text evidence="5">The sequence shown here is derived from an EMBL/GenBank/DDBJ whole genome shotgun (WGS) entry which is preliminary data.</text>
</comment>
<evidence type="ECO:0000259" key="4">
    <source>
        <dbReference type="PROSITE" id="PS50949"/>
    </source>
</evidence>
<dbReference type="SUPFAM" id="SSF46785">
    <property type="entry name" value="Winged helix' DNA-binding domain"/>
    <property type="match status" value="1"/>
</dbReference>
<dbReference type="GO" id="GO:0003677">
    <property type="term" value="F:DNA binding"/>
    <property type="evidence" value="ECO:0007669"/>
    <property type="project" value="UniProtKB-KW"/>
</dbReference>
<dbReference type="RefSeq" id="WP_043769102.1">
    <property type="nucleotide sequence ID" value="NZ_JAME01000010.1"/>
</dbReference>
<dbReference type="SUPFAM" id="SSF48008">
    <property type="entry name" value="GntR ligand-binding domain-like"/>
    <property type="match status" value="1"/>
</dbReference>
<dbReference type="InterPro" id="IPR000524">
    <property type="entry name" value="Tscrpt_reg_HTH_GntR"/>
</dbReference>
<protein>
    <submittedName>
        <fullName evidence="5">Transcriptional regulator</fullName>
    </submittedName>
</protein>
<evidence type="ECO:0000313" key="6">
    <source>
        <dbReference type="Proteomes" id="UP000023430"/>
    </source>
</evidence>
<keyword evidence="3" id="KW-0804">Transcription</keyword>
<dbReference type="EMBL" id="JAME01000010">
    <property type="protein sequence ID" value="ETX29383.1"/>
    <property type="molecule type" value="Genomic_DNA"/>
</dbReference>
<dbReference type="Gene3D" id="1.10.10.10">
    <property type="entry name" value="Winged helix-like DNA-binding domain superfamily/Winged helix DNA-binding domain"/>
    <property type="match status" value="1"/>
</dbReference>
<dbReference type="InterPro" id="IPR036388">
    <property type="entry name" value="WH-like_DNA-bd_sf"/>
</dbReference>
<reference evidence="5 6" key="1">
    <citation type="submission" date="2014-01" db="EMBL/GenBank/DDBJ databases">
        <title>Roseivivax isoporae LMG 25204 Genome Sequencing.</title>
        <authorList>
            <person name="Lai Q."/>
            <person name="Li G."/>
            <person name="Shao Z."/>
        </authorList>
    </citation>
    <scope>NUCLEOTIDE SEQUENCE [LARGE SCALE GENOMIC DNA]</scope>
    <source>
        <strain evidence="5 6">LMG 25204</strain>
    </source>
</reference>
<keyword evidence="2" id="KW-0238">DNA-binding</keyword>
<dbReference type="AlphaFoldDB" id="X7F9H8"/>
<sequence length="234" mass="25423">MTDRSPLAESLAELGPIEGRRTLAAEIADRLRDLILLERLAPGAPIRERDLAEALGISRTPLREALRILEMDELVTYSATRRPMVADPDVTTLAQNLRVLGALEALAGEEACAQATDAELAALAAAAREMAERSDSDEPLAFFRRDMAFHSGIVEAARNPPLLRAHAQFNARLWRARFISSRRRLKRARTLEEHLDIAAALSARDAAASAAALRTHLGTAADNVAAARHDPGED</sequence>
<dbReference type="SMART" id="SM00895">
    <property type="entry name" value="FCD"/>
    <property type="match status" value="1"/>
</dbReference>
<dbReference type="PANTHER" id="PTHR43537">
    <property type="entry name" value="TRANSCRIPTIONAL REGULATOR, GNTR FAMILY"/>
    <property type="match status" value="1"/>
</dbReference>
<name>X7F9H8_9RHOB</name>
<dbReference type="InterPro" id="IPR008920">
    <property type="entry name" value="TF_FadR/GntR_C"/>
</dbReference>
<proteinExistence type="predicted"/>
<dbReference type="CDD" id="cd07377">
    <property type="entry name" value="WHTH_GntR"/>
    <property type="match status" value="1"/>
</dbReference>
<dbReference type="OrthoDB" id="8155773at2"/>
<evidence type="ECO:0000313" key="5">
    <source>
        <dbReference type="EMBL" id="ETX29383.1"/>
    </source>
</evidence>
<dbReference type="Gene3D" id="1.20.120.530">
    <property type="entry name" value="GntR ligand-binding domain-like"/>
    <property type="match status" value="1"/>
</dbReference>
<dbReference type="PATRIC" id="fig|1449351.3.peg.1734"/>
<dbReference type="Proteomes" id="UP000023430">
    <property type="component" value="Unassembled WGS sequence"/>
</dbReference>
<organism evidence="5 6">
    <name type="scientific">Roseivivax isoporae LMG 25204</name>
    <dbReference type="NCBI Taxonomy" id="1449351"/>
    <lineage>
        <taxon>Bacteria</taxon>
        <taxon>Pseudomonadati</taxon>
        <taxon>Pseudomonadota</taxon>
        <taxon>Alphaproteobacteria</taxon>
        <taxon>Rhodobacterales</taxon>
        <taxon>Roseobacteraceae</taxon>
        <taxon>Roseivivax</taxon>
    </lineage>
</organism>
<feature type="domain" description="HTH gntR-type" evidence="4">
    <location>
        <begin position="21"/>
        <end position="88"/>
    </location>
</feature>
<dbReference type="STRING" id="1449351.RISW2_01550"/>
<dbReference type="SMART" id="SM00345">
    <property type="entry name" value="HTH_GNTR"/>
    <property type="match status" value="1"/>
</dbReference>
<evidence type="ECO:0000256" key="2">
    <source>
        <dbReference type="ARBA" id="ARBA00023125"/>
    </source>
</evidence>
<dbReference type="eggNOG" id="COG1802">
    <property type="taxonomic scope" value="Bacteria"/>
</dbReference>
<keyword evidence="1" id="KW-0805">Transcription regulation</keyword>
<dbReference type="PROSITE" id="PS50949">
    <property type="entry name" value="HTH_GNTR"/>
    <property type="match status" value="1"/>
</dbReference>
<dbReference type="InterPro" id="IPR036390">
    <property type="entry name" value="WH_DNA-bd_sf"/>
</dbReference>
<evidence type="ECO:0000256" key="1">
    <source>
        <dbReference type="ARBA" id="ARBA00023015"/>
    </source>
</evidence>